<evidence type="ECO:0000313" key="9">
    <source>
        <dbReference type="EMBL" id="WVN89164.1"/>
    </source>
</evidence>
<dbReference type="InterPro" id="IPR016527">
    <property type="entry name" value="ORC4"/>
</dbReference>
<feature type="compositionally biased region" description="Low complexity" evidence="7">
    <location>
        <begin position="8"/>
        <end position="17"/>
    </location>
</feature>
<dbReference type="GeneID" id="91088590"/>
<reference evidence="9" key="2">
    <citation type="journal article" date="2022" name="Elife">
        <title>Obligate sexual reproduction of a homothallic fungus closely related to the Cryptococcus pathogenic species complex.</title>
        <authorList>
            <person name="Passer A.R."/>
            <person name="Clancey S.A."/>
            <person name="Shea T."/>
            <person name="David-Palma M."/>
            <person name="Averette A.F."/>
            <person name="Boekhout T."/>
            <person name="Porcel B.M."/>
            <person name="Nowrousian M."/>
            <person name="Cuomo C.A."/>
            <person name="Sun S."/>
            <person name="Heitman J."/>
            <person name="Coelho M.A."/>
        </authorList>
    </citation>
    <scope>NUCLEOTIDE SEQUENCE</scope>
    <source>
        <strain evidence="9">CBS 7841</strain>
    </source>
</reference>
<keyword evidence="4" id="KW-0235">DNA replication</keyword>
<keyword evidence="6" id="KW-0539">Nucleus</keyword>
<dbReference type="Pfam" id="PF14629">
    <property type="entry name" value="ORC4_C"/>
    <property type="match status" value="1"/>
</dbReference>
<comment type="similarity">
    <text evidence="2">Belongs to the ORC4 family.</text>
</comment>
<accession>A0AAJ8JVM4</accession>
<dbReference type="EMBL" id="CP143788">
    <property type="protein sequence ID" value="WVN89164.1"/>
    <property type="molecule type" value="Genomic_DNA"/>
</dbReference>
<proteinExistence type="inferred from homology"/>
<evidence type="ECO:0000256" key="7">
    <source>
        <dbReference type="SAM" id="MobiDB-lite"/>
    </source>
</evidence>
<dbReference type="Pfam" id="PF13191">
    <property type="entry name" value="AAA_16"/>
    <property type="match status" value="1"/>
</dbReference>
<feature type="region of interest" description="Disordered" evidence="7">
    <location>
        <begin position="1"/>
        <end position="286"/>
    </location>
</feature>
<feature type="compositionally biased region" description="Basic and acidic residues" evidence="7">
    <location>
        <begin position="238"/>
        <end position="266"/>
    </location>
</feature>
<feature type="domain" description="AAA+ ATPase" evidence="8">
    <location>
        <begin position="408"/>
        <end position="584"/>
    </location>
</feature>
<feature type="compositionally biased region" description="Polar residues" evidence="7">
    <location>
        <begin position="195"/>
        <end position="209"/>
    </location>
</feature>
<reference evidence="9" key="3">
    <citation type="submission" date="2024-01" db="EMBL/GenBank/DDBJ databases">
        <authorList>
            <person name="Coelho M.A."/>
            <person name="David-Palma M."/>
            <person name="Shea T."/>
            <person name="Sun S."/>
            <person name="Cuomo C.A."/>
            <person name="Heitman J."/>
        </authorList>
    </citation>
    <scope>NUCLEOTIDE SEQUENCE</scope>
    <source>
        <strain evidence="9">CBS 7841</strain>
    </source>
</reference>
<organism evidence="9 10">
    <name type="scientific">Cryptococcus depauperatus CBS 7841</name>
    <dbReference type="NCBI Taxonomy" id="1295531"/>
    <lineage>
        <taxon>Eukaryota</taxon>
        <taxon>Fungi</taxon>
        <taxon>Dikarya</taxon>
        <taxon>Basidiomycota</taxon>
        <taxon>Agaricomycotina</taxon>
        <taxon>Tremellomycetes</taxon>
        <taxon>Tremellales</taxon>
        <taxon>Cryptococcaceae</taxon>
        <taxon>Cryptococcus</taxon>
    </lineage>
</organism>
<evidence type="ECO:0000256" key="2">
    <source>
        <dbReference type="ARBA" id="ARBA00005334"/>
    </source>
</evidence>
<dbReference type="KEGG" id="cdep:91088590"/>
<evidence type="ECO:0000259" key="8">
    <source>
        <dbReference type="SMART" id="SM00382"/>
    </source>
</evidence>
<evidence type="ECO:0000256" key="5">
    <source>
        <dbReference type="ARBA" id="ARBA00023125"/>
    </source>
</evidence>
<dbReference type="GO" id="GO:0006270">
    <property type="term" value="P:DNA replication initiation"/>
    <property type="evidence" value="ECO:0007669"/>
    <property type="project" value="TreeGrafter"/>
</dbReference>
<dbReference type="GO" id="GO:0003688">
    <property type="term" value="F:DNA replication origin binding"/>
    <property type="evidence" value="ECO:0007669"/>
    <property type="project" value="TreeGrafter"/>
</dbReference>
<dbReference type="Proteomes" id="UP000094043">
    <property type="component" value="Chromosome 5"/>
</dbReference>
<evidence type="ECO:0000256" key="4">
    <source>
        <dbReference type="ARBA" id="ARBA00022705"/>
    </source>
</evidence>
<dbReference type="PANTHER" id="PTHR12087">
    <property type="entry name" value="ORIGIN RECOGNITION COMPLEX SUBUNIT 4"/>
    <property type="match status" value="1"/>
</dbReference>
<keyword evidence="10" id="KW-1185">Reference proteome</keyword>
<dbReference type="Gene3D" id="3.40.50.300">
    <property type="entry name" value="P-loop containing nucleotide triphosphate hydrolases"/>
    <property type="match status" value="1"/>
</dbReference>
<dbReference type="FunFam" id="3.40.50.300:FF:001499">
    <property type="entry name" value="Origin recognition complex subunit 4, putative"/>
    <property type="match status" value="1"/>
</dbReference>
<sequence>MPREAQDSSSQNSSPVSATIMVSPQHAASSSPILSTPKKPVSRKTYTSASKARTPMGTVGSNKSTGKRTPTKAASEASKSVKKATPKKRTPVKALIGQGISTPKQPVVELTTGKRRPPPKSARREDRLSPTPNKKDGVDMEMRASLTATAQRGVTTPTKQKTKPAETPLSSLSARAKPRGTPTLGASLRALPSPRNLTPGNYTPSNPTPLSKGAKRARVSASISKALTFEDDIEDDDRPSKREKTTDISREMFLRNEAQRKQKEARNFNPENLDPNAPRLTRSGRTLGDVFRDDDAVDTEALDNYGSSVDEPQPNPFEETPLIPDIPITEQLAFPPVSLSANTESSKAASPGIKHIISAKAKADLRLMLDILTSRGNMDHPRPMVGEEDNDTLKGVLSLVKGTVERGEGNSCLIVGPRGSGKTHTVNRALSLLPVEKDREPIIVRLSGLAQTNDRLAIREMGRQISLAEGCAYDATEDGEGVESVDEEYAPTTLPSHLLALLTAPSARAVIVVIEEFDLFTEHARQTLLYCLFDVVQSVKTGPTESTPRGIAVIGVTTRTDTLLLLEKRVKSRFSHRVWRVTSPLAPVSKDEEEGQGIVAWKEVVRWALVPYKYGFEPTSLHCTASEVSQMEVEKKEATVDGDGETWEWRDEWDRCVDLLLNNPRIIGRMERLVSLTTDVRILYRPFIQPLTDVLNEQSSTNCLTHEQLANSILAQVEGAGWGLQTSKLLGLPHPALGILIIAKHLAYAGREEFNFAMVEEEYLKFSRQRLVGSGKTRWPVSLLRSGYDHLIRLSLLIPTPSTGAGRQHPQFSKVRCAFSPNEIIEWFKGPGKNVLGTELTNWGRTIGGHA</sequence>
<dbReference type="InterPro" id="IPR032705">
    <property type="entry name" value="ORC4_C"/>
</dbReference>
<dbReference type="SMART" id="SM00382">
    <property type="entry name" value="AAA"/>
    <property type="match status" value="1"/>
</dbReference>
<dbReference type="AlphaFoldDB" id="A0AAJ8JVM4"/>
<dbReference type="GO" id="GO:0005664">
    <property type="term" value="C:nuclear origin of replication recognition complex"/>
    <property type="evidence" value="ECO:0007669"/>
    <property type="project" value="TreeGrafter"/>
</dbReference>
<feature type="compositionally biased region" description="Basic and acidic residues" evidence="7">
    <location>
        <begin position="122"/>
        <end position="142"/>
    </location>
</feature>
<protein>
    <recommendedName>
        <fullName evidence="3">Origin recognition complex subunit 4</fullName>
    </recommendedName>
</protein>
<dbReference type="SUPFAM" id="SSF52540">
    <property type="entry name" value="P-loop containing nucleoside triphosphate hydrolases"/>
    <property type="match status" value="1"/>
</dbReference>
<evidence type="ECO:0000256" key="6">
    <source>
        <dbReference type="ARBA" id="ARBA00023242"/>
    </source>
</evidence>
<evidence type="ECO:0000313" key="10">
    <source>
        <dbReference type="Proteomes" id="UP000094043"/>
    </source>
</evidence>
<feature type="compositionally biased region" description="Polar residues" evidence="7">
    <location>
        <begin position="20"/>
        <end position="34"/>
    </location>
</feature>
<gene>
    <name evidence="9" type="ORF">L203_104380</name>
</gene>
<name>A0AAJ8JVM4_9TREE</name>
<evidence type="ECO:0000256" key="3">
    <source>
        <dbReference type="ARBA" id="ARBA00019083"/>
    </source>
</evidence>
<keyword evidence="5" id="KW-0238">DNA-binding</keyword>
<dbReference type="PANTHER" id="PTHR12087:SF0">
    <property type="entry name" value="ORIGIN RECOGNITION COMPLEX SUBUNIT 4"/>
    <property type="match status" value="1"/>
</dbReference>
<evidence type="ECO:0000256" key="1">
    <source>
        <dbReference type="ARBA" id="ARBA00004123"/>
    </source>
</evidence>
<dbReference type="InterPro" id="IPR041664">
    <property type="entry name" value="AAA_16"/>
</dbReference>
<dbReference type="InterPro" id="IPR003593">
    <property type="entry name" value="AAA+_ATPase"/>
</dbReference>
<feature type="compositionally biased region" description="Basic residues" evidence="7">
    <location>
        <begin position="80"/>
        <end position="91"/>
    </location>
</feature>
<feature type="compositionally biased region" description="Polar residues" evidence="7">
    <location>
        <begin position="146"/>
        <end position="159"/>
    </location>
</feature>
<dbReference type="InterPro" id="IPR027417">
    <property type="entry name" value="P-loop_NTPase"/>
</dbReference>
<comment type="subcellular location">
    <subcellularLocation>
        <location evidence="1">Nucleus</location>
    </subcellularLocation>
</comment>
<reference evidence="9" key="1">
    <citation type="submission" date="2016-06" db="EMBL/GenBank/DDBJ databases">
        <authorList>
            <person name="Cuomo C."/>
            <person name="Litvintseva A."/>
            <person name="Heitman J."/>
            <person name="Chen Y."/>
            <person name="Sun S."/>
            <person name="Springer D."/>
            <person name="Dromer F."/>
            <person name="Young S."/>
            <person name="Zeng Q."/>
            <person name="Chapman S."/>
            <person name="Gujja S."/>
            <person name="Saif S."/>
            <person name="Birren B."/>
        </authorList>
    </citation>
    <scope>NUCLEOTIDE SEQUENCE</scope>
    <source>
        <strain evidence="9">CBS 7841</strain>
    </source>
</reference>
<dbReference type="RefSeq" id="XP_066069864.1">
    <property type="nucleotide sequence ID" value="XM_066213767.1"/>
</dbReference>